<feature type="non-terminal residue" evidence="2">
    <location>
        <position position="71"/>
    </location>
</feature>
<evidence type="ECO:0000256" key="1">
    <source>
        <dbReference type="SAM" id="MobiDB-lite"/>
    </source>
</evidence>
<sequence>VLGLTDFPGIPLAKERRFLRVFSKFLQDHGARADPPCAHRGDYTRKRPARSPEMKKPGPPQQDDGRSRTGL</sequence>
<evidence type="ECO:0000313" key="3">
    <source>
        <dbReference type="Proteomes" id="UP000646548"/>
    </source>
</evidence>
<gene>
    <name evidence="2" type="ORF">FQA47_022333</name>
</gene>
<proteinExistence type="predicted"/>
<reference evidence="2" key="1">
    <citation type="journal article" name="BMC Genomics">
        <title>Long-read sequencing and de novo genome assembly of marine medaka (Oryzias melastigma).</title>
        <authorList>
            <person name="Liang P."/>
            <person name="Saqib H.S.A."/>
            <person name="Ni X."/>
            <person name="Shen Y."/>
        </authorList>
    </citation>
    <scope>NUCLEOTIDE SEQUENCE</scope>
    <source>
        <strain evidence="2">Bigg-433</strain>
    </source>
</reference>
<dbReference type="Proteomes" id="UP000646548">
    <property type="component" value="Unassembled WGS sequence"/>
</dbReference>
<dbReference type="AlphaFoldDB" id="A0A834L1T2"/>
<feature type="region of interest" description="Disordered" evidence="1">
    <location>
        <begin position="29"/>
        <end position="71"/>
    </location>
</feature>
<feature type="compositionally biased region" description="Basic and acidic residues" evidence="1">
    <location>
        <begin position="29"/>
        <end position="56"/>
    </location>
</feature>
<name>A0A834L1T2_ORYME</name>
<comment type="caution">
    <text evidence="2">The sequence shown here is derived from an EMBL/GenBank/DDBJ whole genome shotgun (WGS) entry which is preliminary data.</text>
</comment>
<accession>A0A834L1T2</accession>
<evidence type="ECO:0000313" key="2">
    <source>
        <dbReference type="EMBL" id="KAF6738581.1"/>
    </source>
</evidence>
<organism evidence="2 3">
    <name type="scientific">Oryzias melastigma</name>
    <name type="common">Marine medaka</name>
    <dbReference type="NCBI Taxonomy" id="30732"/>
    <lineage>
        <taxon>Eukaryota</taxon>
        <taxon>Metazoa</taxon>
        <taxon>Chordata</taxon>
        <taxon>Craniata</taxon>
        <taxon>Vertebrata</taxon>
        <taxon>Euteleostomi</taxon>
        <taxon>Actinopterygii</taxon>
        <taxon>Neopterygii</taxon>
        <taxon>Teleostei</taxon>
        <taxon>Neoteleostei</taxon>
        <taxon>Acanthomorphata</taxon>
        <taxon>Ovalentaria</taxon>
        <taxon>Atherinomorphae</taxon>
        <taxon>Beloniformes</taxon>
        <taxon>Adrianichthyidae</taxon>
        <taxon>Oryziinae</taxon>
        <taxon>Oryzias</taxon>
    </lineage>
</organism>
<dbReference type="EMBL" id="WKFB01000022">
    <property type="protein sequence ID" value="KAF6738581.1"/>
    <property type="molecule type" value="Genomic_DNA"/>
</dbReference>
<protein>
    <submittedName>
        <fullName evidence="2">Uncharacterized protein</fullName>
    </submittedName>
</protein>